<evidence type="ECO:0000313" key="1">
    <source>
        <dbReference type="EMBL" id="CAE7321851.1"/>
    </source>
</evidence>
<organism evidence="1 2">
    <name type="scientific">Symbiodinium pilosum</name>
    <name type="common">Dinoflagellate</name>
    <dbReference type="NCBI Taxonomy" id="2952"/>
    <lineage>
        <taxon>Eukaryota</taxon>
        <taxon>Sar</taxon>
        <taxon>Alveolata</taxon>
        <taxon>Dinophyceae</taxon>
        <taxon>Suessiales</taxon>
        <taxon>Symbiodiniaceae</taxon>
        <taxon>Symbiodinium</taxon>
    </lineage>
</organism>
<keyword evidence="2" id="KW-1185">Reference proteome</keyword>
<comment type="caution">
    <text evidence="1">The sequence shown here is derived from an EMBL/GenBank/DDBJ whole genome shotgun (WGS) entry which is preliminary data.</text>
</comment>
<feature type="non-terminal residue" evidence="1">
    <location>
        <position position="1"/>
    </location>
</feature>
<accession>A0A812NP84</accession>
<proteinExistence type="predicted"/>
<dbReference type="AlphaFoldDB" id="A0A812NP84"/>
<dbReference type="EMBL" id="CAJNIZ010011581">
    <property type="protein sequence ID" value="CAE7321851.1"/>
    <property type="molecule type" value="Genomic_DNA"/>
</dbReference>
<reference evidence="1" key="1">
    <citation type="submission" date="2021-02" db="EMBL/GenBank/DDBJ databases">
        <authorList>
            <person name="Dougan E. K."/>
            <person name="Rhodes N."/>
            <person name="Thang M."/>
            <person name="Chan C."/>
        </authorList>
    </citation>
    <scope>NUCLEOTIDE SEQUENCE</scope>
</reference>
<gene>
    <name evidence="1" type="primary">FH14</name>
    <name evidence="1" type="ORF">SPIL2461_LOCUS7434</name>
</gene>
<name>A0A812NP84_SYMPI</name>
<sequence length="55" mass="6529">DVVKIRGDAQRRLRCMRRILERLYQLLQTDMENTAEQVYSTLRFCGVLLQKPSSE</sequence>
<protein>
    <submittedName>
        <fullName evidence="1">FH14 protein</fullName>
    </submittedName>
</protein>
<evidence type="ECO:0000313" key="2">
    <source>
        <dbReference type="Proteomes" id="UP000649617"/>
    </source>
</evidence>
<dbReference type="OrthoDB" id="447984at2759"/>
<feature type="non-terminal residue" evidence="1">
    <location>
        <position position="55"/>
    </location>
</feature>
<dbReference type="Proteomes" id="UP000649617">
    <property type="component" value="Unassembled WGS sequence"/>
</dbReference>